<dbReference type="RefSeq" id="WP_092206362.1">
    <property type="nucleotide sequence ID" value="NZ_FOVN01000001.1"/>
</dbReference>
<evidence type="ECO:0000259" key="1">
    <source>
        <dbReference type="Pfam" id="PF13568"/>
    </source>
</evidence>
<keyword evidence="3" id="KW-1185">Reference proteome</keyword>
<organism evidence="2 3">
    <name type="scientific">Bizionia echini</name>
    <dbReference type="NCBI Taxonomy" id="649333"/>
    <lineage>
        <taxon>Bacteria</taxon>
        <taxon>Pseudomonadati</taxon>
        <taxon>Bacteroidota</taxon>
        <taxon>Flavobacteriia</taxon>
        <taxon>Flavobacteriales</taxon>
        <taxon>Flavobacteriaceae</taxon>
        <taxon>Bizionia</taxon>
    </lineage>
</organism>
<accession>A0A1I4ZIP0</accession>
<evidence type="ECO:0000313" key="3">
    <source>
        <dbReference type="Proteomes" id="UP000198705"/>
    </source>
</evidence>
<dbReference type="InterPro" id="IPR025665">
    <property type="entry name" value="Beta-barrel_OMP_2"/>
</dbReference>
<dbReference type="SUPFAM" id="SSF56925">
    <property type="entry name" value="OMPA-like"/>
    <property type="match status" value="1"/>
</dbReference>
<name>A0A1I4ZIP0_9FLAO</name>
<dbReference type="InterPro" id="IPR011250">
    <property type="entry name" value="OMP/PagP_B-barrel"/>
</dbReference>
<dbReference type="EMBL" id="FOVN01000001">
    <property type="protein sequence ID" value="SFN49859.1"/>
    <property type="molecule type" value="Genomic_DNA"/>
</dbReference>
<feature type="domain" description="Outer membrane protein beta-barrel" evidence="1">
    <location>
        <begin position="18"/>
        <end position="168"/>
    </location>
</feature>
<proteinExistence type="predicted"/>
<gene>
    <name evidence="2" type="ORF">SAMN04487989_101840</name>
</gene>
<evidence type="ECO:0000313" key="2">
    <source>
        <dbReference type="EMBL" id="SFN49859.1"/>
    </source>
</evidence>
<dbReference type="OrthoDB" id="947434at2"/>
<dbReference type="STRING" id="649333.SAMN04487989_101840"/>
<dbReference type="AlphaFoldDB" id="A0A1I4ZIP0"/>
<reference evidence="3" key="1">
    <citation type="submission" date="2016-10" db="EMBL/GenBank/DDBJ databases">
        <authorList>
            <person name="Varghese N."/>
            <person name="Submissions S."/>
        </authorList>
    </citation>
    <scope>NUCLEOTIDE SEQUENCE [LARGE SCALE GENOMIC DNA]</scope>
    <source>
        <strain evidence="3">DSM 23925</strain>
    </source>
</reference>
<dbReference type="Pfam" id="PF13568">
    <property type="entry name" value="OMP_b-brl_2"/>
    <property type="match status" value="1"/>
</dbReference>
<dbReference type="Proteomes" id="UP000198705">
    <property type="component" value="Unassembled WGS sequence"/>
</dbReference>
<sequence length="204" mass="22968">MKNLILFFALVCVVNLSFSQSEKGIGFRGGANISTLTNSELEAKTNLYLGLFYQVRFSELYALQPELGYSNQGGKTNDNHTVYIEYITLGATNKFFLAPAQGLYLSITPGFDIDIDDTFFNISNSDDDLFDGNDATFIDFSLSFGLGFELKNGLSFDARYKQGFIDVYSEAFHNFDSELYETKNQFNAVFQIGIAYKFNLTKNK</sequence>
<protein>
    <submittedName>
        <fullName evidence="2">Outer membrane protein beta-barrel domain-containing protein</fullName>
    </submittedName>
</protein>